<dbReference type="Gene3D" id="3.10.20.30">
    <property type="match status" value="1"/>
</dbReference>
<accession>A0A2S3ZT57</accession>
<dbReference type="InterPro" id="IPR010035">
    <property type="entry name" value="Thi_S"/>
</dbReference>
<name>A0A2S3ZT57_ARTGL</name>
<dbReference type="AlphaFoldDB" id="A0A2S3ZT57"/>
<evidence type="ECO:0000313" key="1">
    <source>
        <dbReference type="EMBL" id="POH72284.1"/>
    </source>
</evidence>
<proteinExistence type="predicted"/>
<sequence length="79" mass="8011">MSTIQLNGSAHPYVAGTTVAELVTAMTGRVLLASGQAADGGRLGVAVARNSGIVPRSQWAATPLELHDELEIVTAVQGG</sequence>
<dbReference type="InterPro" id="IPR016155">
    <property type="entry name" value="Mopterin_synth/thiamin_S_b"/>
</dbReference>
<reference evidence="1 2" key="1">
    <citation type="submission" date="2018-01" db="EMBL/GenBank/DDBJ databases">
        <title>Arthrobacter sp. nov., from glaciers in China.</title>
        <authorList>
            <person name="Liu Q."/>
            <person name="Xin Y.-H."/>
        </authorList>
    </citation>
    <scope>NUCLEOTIDE SEQUENCE [LARGE SCALE GENOMIC DNA]</scope>
    <source>
        <strain evidence="1 2">HLT2-12-2</strain>
    </source>
</reference>
<dbReference type="PANTHER" id="PTHR34472:SF1">
    <property type="entry name" value="SULFUR CARRIER PROTEIN THIS"/>
    <property type="match status" value="1"/>
</dbReference>
<dbReference type="OrthoDB" id="163636at2"/>
<organism evidence="1 2">
    <name type="scientific">Arthrobacter glacialis</name>
    <dbReference type="NCBI Taxonomy" id="1664"/>
    <lineage>
        <taxon>Bacteria</taxon>
        <taxon>Bacillati</taxon>
        <taxon>Actinomycetota</taxon>
        <taxon>Actinomycetes</taxon>
        <taxon>Micrococcales</taxon>
        <taxon>Micrococcaceae</taxon>
        <taxon>Arthrobacter</taxon>
    </lineage>
</organism>
<dbReference type="CDD" id="cd00565">
    <property type="entry name" value="Ubl_ThiS"/>
    <property type="match status" value="1"/>
</dbReference>
<dbReference type="PANTHER" id="PTHR34472">
    <property type="entry name" value="SULFUR CARRIER PROTEIN THIS"/>
    <property type="match status" value="1"/>
</dbReference>
<dbReference type="SUPFAM" id="SSF54285">
    <property type="entry name" value="MoaD/ThiS"/>
    <property type="match status" value="1"/>
</dbReference>
<protein>
    <submittedName>
        <fullName evidence="1">Thiamine biosynthesis protein ThiS</fullName>
    </submittedName>
</protein>
<comment type="caution">
    <text evidence="1">The sequence shown here is derived from an EMBL/GenBank/DDBJ whole genome shotgun (WGS) entry which is preliminary data.</text>
</comment>
<dbReference type="Pfam" id="PF02597">
    <property type="entry name" value="ThiS"/>
    <property type="match status" value="1"/>
</dbReference>
<dbReference type="NCBIfam" id="TIGR01683">
    <property type="entry name" value="thiS"/>
    <property type="match status" value="1"/>
</dbReference>
<dbReference type="EMBL" id="PPXC01000015">
    <property type="protein sequence ID" value="POH72284.1"/>
    <property type="molecule type" value="Genomic_DNA"/>
</dbReference>
<dbReference type="Proteomes" id="UP000237061">
    <property type="component" value="Unassembled WGS sequence"/>
</dbReference>
<gene>
    <name evidence="1" type="primary">thiS</name>
    <name evidence="1" type="ORF">CVS27_16550</name>
</gene>
<evidence type="ECO:0000313" key="2">
    <source>
        <dbReference type="Proteomes" id="UP000237061"/>
    </source>
</evidence>
<dbReference type="InterPro" id="IPR012675">
    <property type="entry name" value="Beta-grasp_dom_sf"/>
</dbReference>
<keyword evidence="2" id="KW-1185">Reference proteome</keyword>
<dbReference type="InterPro" id="IPR003749">
    <property type="entry name" value="ThiS/MoaD-like"/>
</dbReference>
<dbReference type="RefSeq" id="WP_103466945.1">
    <property type="nucleotide sequence ID" value="NZ_PPXB01000008.1"/>
</dbReference>